<sequence length="88" mass="9960">MFASIFQFQLVPTKGRMFLFTNTTLMGIQARWHHPSQSPTREGSHWLWELPASALTLMLAKTDTLRTPPGTLTALNAKSQRMTLPLHP</sequence>
<gene>
    <name evidence="1" type="ORF">AVEN_142290_1</name>
</gene>
<keyword evidence="2" id="KW-1185">Reference proteome</keyword>
<evidence type="ECO:0000313" key="2">
    <source>
        <dbReference type="Proteomes" id="UP000499080"/>
    </source>
</evidence>
<organism evidence="1 2">
    <name type="scientific">Araneus ventricosus</name>
    <name type="common">Orbweaver spider</name>
    <name type="synonym">Epeira ventricosa</name>
    <dbReference type="NCBI Taxonomy" id="182803"/>
    <lineage>
        <taxon>Eukaryota</taxon>
        <taxon>Metazoa</taxon>
        <taxon>Ecdysozoa</taxon>
        <taxon>Arthropoda</taxon>
        <taxon>Chelicerata</taxon>
        <taxon>Arachnida</taxon>
        <taxon>Araneae</taxon>
        <taxon>Araneomorphae</taxon>
        <taxon>Entelegynae</taxon>
        <taxon>Araneoidea</taxon>
        <taxon>Araneidae</taxon>
        <taxon>Araneus</taxon>
    </lineage>
</organism>
<name>A0A4Y2N0R8_ARAVE</name>
<evidence type="ECO:0000313" key="1">
    <source>
        <dbReference type="EMBL" id="GBN32452.1"/>
    </source>
</evidence>
<reference evidence="1 2" key="1">
    <citation type="journal article" date="2019" name="Sci. Rep.">
        <title>Orb-weaving spider Araneus ventricosus genome elucidates the spidroin gene catalogue.</title>
        <authorList>
            <person name="Kono N."/>
            <person name="Nakamura H."/>
            <person name="Ohtoshi R."/>
            <person name="Moran D.A.P."/>
            <person name="Shinohara A."/>
            <person name="Yoshida Y."/>
            <person name="Fujiwara M."/>
            <person name="Mori M."/>
            <person name="Tomita M."/>
            <person name="Arakawa K."/>
        </authorList>
    </citation>
    <scope>NUCLEOTIDE SEQUENCE [LARGE SCALE GENOMIC DNA]</scope>
</reference>
<dbReference type="EMBL" id="BGPR01008240">
    <property type="protein sequence ID" value="GBN32452.1"/>
    <property type="molecule type" value="Genomic_DNA"/>
</dbReference>
<accession>A0A4Y2N0R8</accession>
<protein>
    <submittedName>
        <fullName evidence="1">Uncharacterized protein</fullName>
    </submittedName>
</protein>
<dbReference type="Proteomes" id="UP000499080">
    <property type="component" value="Unassembled WGS sequence"/>
</dbReference>
<proteinExistence type="predicted"/>
<comment type="caution">
    <text evidence="1">The sequence shown here is derived from an EMBL/GenBank/DDBJ whole genome shotgun (WGS) entry which is preliminary data.</text>
</comment>
<dbReference type="AlphaFoldDB" id="A0A4Y2N0R8"/>